<dbReference type="RefSeq" id="WP_070174830.1">
    <property type="nucleotide sequence ID" value="NZ_BMJR01000004.1"/>
</dbReference>
<dbReference type="AlphaFoldDB" id="A0A1E8FJQ7"/>
<feature type="transmembrane region" description="Helical" evidence="1">
    <location>
        <begin position="12"/>
        <end position="32"/>
    </location>
</feature>
<evidence type="ECO:0000256" key="1">
    <source>
        <dbReference type="SAM" id="Phobius"/>
    </source>
</evidence>
<protein>
    <submittedName>
        <fullName evidence="2">Uncharacterized protein</fullName>
    </submittedName>
</protein>
<organism evidence="2 3">
    <name type="scientific">Alteromonas lipolytica</name>
    <dbReference type="NCBI Taxonomy" id="1856405"/>
    <lineage>
        <taxon>Bacteria</taxon>
        <taxon>Pseudomonadati</taxon>
        <taxon>Pseudomonadota</taxon>
        <taxon>Gammaproteobacteria</taxon>
        <taxon>Alteromonadales</taxon>
        <taxon>Alteromonadaceae</taxon>
        <taxon>Alteromonas/Salinimonas group</taxon>
        <taxon>Alteromonas</taxon>
    </lineage>
</organism>
<keyword evidence="1" id="KW-0812">Transmembrane</keyword>
<dbReference type="EMBL" id="MJIC01000004">
    <property type="protein sequence ID" value="OFI35986.1"/>
    <property type="molecule type" value="Genomic_DNA"/>
</dbReference>
<keyword evidence="3" id="KW-1185">Reference proteome</keyword>
<keyword evidence="1" id="KW-1133">Transmembrane helix</keyword>
<accession>A0A1E8FJQ7</accession>
<name>A0A1E8FJQ7_9ALTE</name>
<dbReference type="Proteomes" id="UP000176037">
    <property type="component" value="Unassembled WGS sequence"/>
</dbReference>
<comment type="caution">
    <text evidence="2">The sequence shown here is derived from an EMBL/GenBank/DDBJ whole genome shotgun (WGS) entry which is preliminary data.</text>
</comment>
<evidence type="ECO:0000313" key="3">
    <source>
        <dbReference type="Proteomes" id="UP000176037"/>
    </source>
</evidence>
<reference evidence="2 3" key="1">
    <citation type="submission" date="2016-09" db="EMBL/GenBank/DDBJ databases">
        <title>Alteromonas lipolytica, a new species isolated from sea water.</title>
        <authorList>
            <person name="Wu Y.-H."/>
            <person name="Cheng H."/>
            <person name="Xu X.-W."/>
        </authorList>
    </citation>
    <scope>NUCLEOTIDE SEQUENCE [LARGE SCALE GENOMIC DNA]</scope>
    <source>
        <strain evidence="2 3">JW12</strain>
    </source>
</reference>
<proteinExistence type="predicted"/>
<gene>
    <name evidence="2" type="ORF">BFC17_09925</name>
</gene>
<evidence type="ECO:0000313" key="2">
    <source>
        <dbReference type="EMBL" id="OFI35986.1"/>
    </source>
</evidence>
<dbReference type="STRING" id="1856405.BFC17_09925"/>
<keyword evidence="1" id="KW-0472">Membrane</keyword>
<sequence length="67" mass="7705">MTELMKTGTQILWLLISVISGVLVIVSVEHFLEFQEPVFRLLKYCFAGAITARVYLSLKQLEKRFDA</sequence>